<evidence type="ECO:0000313" key="3">
    <source>
        <dbReference type="Proteomes" id="UP000052982"/>
    </source>
</evidence>
<dbReference type="Proteomes" id="UP000052982">
    <property type="component" value="Unassembled WGS sequence"/>
</dbReference>
<dbReference type="STRING" id="1943.AQJ64_31930"/>
<dbReference type="RefSeq" id="WP_055633617.1">
    <property type="nucleotide sequence ID" value="NZ_KQ948777.1"/>
</dbReference>
<dbReference type="AlphaFoldDB" id="A0A101SQG1"/>
<name>A0A101SQG1_9ACTN</name>
<accession>A0A101SQG1</accession>
<reference evidence="2 3" key="1">
    <citation type="submission" date="2015-10" db="EMBL/GenBank/DDBJ databases">
        <title>Draft genome sequence of Streptomyces griseoruber DSM 40281, type strain for the species Streptomyces griseoruber.</title>
        <authorList>
            <person name="Ruckert C."/>
            <person name="Winkler A."/>
            <person name="Kalinowski J."/>
            <person name="Kampfer P."/>
            <person name="Glaeser S."/>
        </authorList>
    </citation>
    <scope>NUCLEOTIDE SEQUENCE [LARGE SCALE GENOMIC DNA]</scope>
    <source>
        <strain evidence="2 3">DSM 40281</strain>
    </source>
</reference>
<organism evidence="2 3">
    <name type="scientific">Streptomyces griseoruber</name>
    <dbReference type="NCBI Taxonomy" id="1943"/>
    <lineage>
        <taxon>Bacteria</taxon>
        <taxon>Bacillati</taxon>
        <taxon>Actinomycetota</taxon>
        <taxon>Actinomycetes</taxon>
        <taxon>Kitasatosporales</taxon>
        <taxon>Streptomycetaceae</taxon>
        <taxon>Streptomyces</taxon>
    </lineage>
</organism>
<comment type="caution">
    <text evidence="2">The sequence shown here is derived from an EMBL/GenBank/DDBJ whole genome shotgun (WGS) entry which is preliminary data.</text>
</comment>
<dbReference type="EMBL" id="LMWW01000054">
    <property type="protein sequence ID" value="KUN78083.1"/>
    <property type="molecule type" value="Genomic_DNA"/>
</dbReference>
<evidence type="ECO:0000256" key="1">
    <source>
        <dbReference type="SAM" id="MobiDB-lite"/>
    </source>
</evidence>
<sequence length="99" mass="10112">MTAHLPTSLPLGVRLPARRPGRAAPASAGTAATAVMVAAVLTWHTELNAAPDSVRFGPREVRTDQSGQVLLAVTLARGHCPPSTPCCSAGASSCWPGMP</sequence>
<proteinExistence type="predicted"/>
<keyword evidence="3" id="KW-1185">Reference proteome</keyword>
<protein>
    <submittedName>
        <fullName evidence="2">Uncharacterized protein</fullName>
    </submittedName>
</protein>
<feature type="region of interest" description="Disordered" evidence="1">
    <location>
        <begin position="1"/>
        <end position="28"/>
    </location>
</feature>
<evidence type="ECO:0000313" key="2">
    <source>
        <dbReference type="EMBL" id="KUN78083.1"/>
    </source>
</evidence>
<gene>
    <name evidence="2" type="ORF">AQJ64_31930</name>
</gene>